<sequence length="48" mass="5632">MCRRPGTVATHLCSRMFVYTFCNPGHIFLWSFLEARAIKSFHVCSFVY</sequence>
<name>A0A0A9CDN4_ARUDO</name>
<accession>A0A0A9CDN4</accession>
<reference evidence="1" key="1">
    <citation type="submission" date="2014-09" db="EMBL/GenBank/DDBJ databases">
        <authorList>
            <person name="Magalhaes I.L.F."/>
            <person name="Oliveira U."/>
            <person name="Santos F.R."/>
            <person name="Vidigal T.H.D.A."/>
            <person name="Brescovit A.D."/>
            <person name="Santos A.J."/>
        </authorList>
    </citation>
    <scope>NUCLEOTIDE SEQUENCE</scope>
    <source>
        <tissue evidence="1">Shoot tissue taken approximately 20 cm above the soil surface</tissue>
    </source>
</reference>
<evidence type="ECO:0000313" key="1">
    <source>
        <dbReference type="EMBL" id="JAD71510.1"/>
    </source>
</evidence>
<reference evidence="1" key="2">
    <citation type="journal article" date="2015" name="Data Brief">
        <title>Shoot transcriptome of the giant reed, Arundo donax.</title>
        <authorList>
            <person name="Barrero R.A."/>
            <person name="Guerrero F.D."/>
            <person name="Moolhuijzen P."/>
            <person name="Goolsby J.A."/>
            <person name="Tidwell J."/>
            <person name="Bellgard S.E."/>
            <person name="Bellgard M.I."/>
        </authorList>
    </citation>
    <scope>NUCLEOTIDE SEQUENCE</scope>
    <source>
        <tissue evidence="1">Shoot tissue taken approximately 20 cm above the soil surface</tissue>
    </source>
</reference>
<protein>
    <submittedName>
        <fullName evidence="1">Uncharacterized protein</fullName>
    </submittedName>
</protein>
<organism evidence="1">
    <name type="scientific">Arundo donax</name>
    <name type="common">Giant reed</name>
    <name type="synonym">Donax arundinaceus</name>
    <dbReference type="NCBI Taxonomy" id="35708"/>
    <lineage>
        <taxon>Eukaryota</taxon>
        <taxon>Viridiplantae</taxon>
        <taxon>Streptophyta</taxon>
        <taxon>Embryophyta</taxon>
        <taxon>Tracheophyta</taxon>
        <taxon>Spermatophyta</taxon>
        <taxon>Magnoliopsida</taxon>
        <taxon>Liliopsida</taxon>
        <taxon>Poales</taxon>
        <taxon>Poaceae</taxon>
        <taxon>PACMAD clade</taxon>
        <taxon>Arundinoideae</taxon>
        <taxon>Arundineae</taxon>
        <taxon>Arundo</taxon>
    </lineage>
</organism>
<proteinExistence type="predicted"/>
<dbReference type="AlphaFoldDB" id="A0A0A9CDN4"/>
<dbReference type="EMBL" id="GBRH01226385">
    <property type="protein sequence ID" value="JAD71510.1"/>
    <property type="molecule type" value="Transcribed_RNA"/>
</dbReference>